<dbReference type="Proteomes" id="UP000053647">
    <property type="component" value="Unassembled WGS sequence"/>
</dbReference>
<dbReference type="OrthoDB" id="2691022at2759"/>
<evidence type="ECO:0000313" key="1">
    <source>
        <dbReference type="EMBL" id="KIJ05666.1"/>
    </source>
</evidence>
<reference evidence="1 2" key="1">
    <citation type="submission" date="2014-06" db="EMBL/GenBank/DDBJ databases">
        <authorList>
            <consortium name="DOE Joint Genome Institute"/>
            <person name="Kuo A."/>
            <person name="Kohler A."/>
            <person name="Nagy L.G."/>
            <person name="Floudas D."/>
            <person name="Copeland A."/>
            <person name="Barry K.W."/>
            <person name="Cichocki N."/>
            <person name="Veneault-Fourrey C."/>
            <person name="LaButti K."/>
            <person name="Lindquist E.A."/>
            <person name="Lipzen A."/>
            <person name="Lundell T."/>
            <person name="Morin E."/>
            <person name="Murat C."/>
            <person name="Sun H."/>
            <person name="Tunlid A."/>
            <person name="Henrissat B."/>
            <person name="Grigoriev I.V."/>
            <person name="Hibbett D.S."/>
            <person name="Martin F."/>
            <person name="Nordberg H.P."/>
            <person name="Cantor M.N."/>
            <person name="Hua S.X."/>
        </authorList>
    </citation>
    <scope>NUCLEOTIDE SEQUENCE [LARGE SCALE GENOMIC DNA]</scope>
    <source>
        <strain evidence="1 2">ATCC 200175</strain>
    </source>
</reference>
<protein>
    <submittedName>
        <fullName evidence="1">Uncharacterized protein</fullName>
    </submittedName>
</protein>
<dbReference type="HOGENOM" id="CLU_1129386_0_0_1"/>
<reference evidence="2" key="2">
    <citation type="submission" date="2015-01" db="EMBL/GenBank/DDBJ databases">
        <title>Evolutionary Origins and Diversification of the Mycorrhizal Mutualists.</title>
        <authorList>
            <consortium name="DOE Joint Genome Institute"/>
            <consortium name="Mycorrhizal Genomics Consortium"/>
            <person name="Kohler A."/>
            <person name="Kuo A."/>
            <person name="Nagy L.G."/>
            <person name="Floudas D."/>
            <person name="Copeland A."/>
            <person name="Barry K.W."/>
            <person name="Cichocki N."/>
            <person name="Veneault-Fourrey C."/>
            <person name="LaButti K."/>
            <person name="Lindquist E.A."/>
            <person name="Lipzen A."/>
            <person name="Lundell T."/>
            <person name="Morin E."/>
            <person name="Murat C."/>
            <person name="Riley R."/>
            <person name="Ohm R."/>
            <person name="Sun H."/>
            <person name="Tunlid A."/>
            <person name="Henrissat B."/>
            <person name="Grigoriev I.V."/>
            <person name="Hibbett D.S."/>
            <person name="Martin F."/>
        </authorList>
    </citation>
    <scope>NUCLEOTIDE SEQUENCE [LARGE SCALE GENOMIC DNA]</scope>
    <source>
        <strain evidence="2">ATCC 200175</strain>
    </source>
</reference>
<name>A0A0C9TEP5_PAXIN</name>
<organism evidence="1 2">
    <name type="scientific">Paxillus involutus ATCC 200175</name>
    <dbReference type="NCBI Taxonomy" id="664439"/>
    <lineage>
        <taxon>Eukaryota</taxon>
        <taxon>Fungi</taxon>
        <taxon>Dikarya</taxon>
        <taxon>Basidiomycota</taxon>
        <taxon>Agaricomycotina</taxon>
        <taxon>Agaricomycetes</taxon>
        <taxon>Agaricomycetidae</taxon>
        <taxon>Boletales</taxon>
        <taxon>Paxilineae</taxon>
        <taxon>Paxillaceae</taxon>
        <taxon>Paxillus</taxon>
    </lineage>
</organism>
<dbReference type="EMBL" id="KN820805">
    <property type="protein sequence ID" value="KIJ05666.1"/>
    <property type="molecule type" value="Genomic_DNA"/>
</dbReference>
<sequence>MNNIHNTYLGEVVTSIKEAKTLEATYYGDLITPSIYIPAISQIAQQVYDKLKDKNKVPRVSADAEGELSFSTSSVIPPHVVARHGALLHELPVLGVRIITLARTKVNAKQQRTDRKKVIKRVADAEAGTLGQNKASISKMVQTAVRNQLKSRKGNKAKAGTVRGVFTSSNDTLEFEPEGEETGQIRTEETPEELAQKATLQRFRLSAEEAEEVQESAWFEVNTIPLEWLLNSFLEDQIGLPTSPLL</sequence>
<proteinExistence type="predicted"/>
<dbReference type="AlphaFoldDB" id="A0A0C9TEP5"/>
<accession>A0A0C9TEP5</accession>
<evidence type="ECO:0000313" key="2">
    <source>
        <dbReference type="Proteomes" id="UP000053647"/>
    </source>
</evidence>
<keyword evidence="2" id="KW-1185">Reference proteome</keyword>
<gene>
    <name evidence="1" type="ORF">PAXINDRAFT_21098</name>
</gene>